<organism evidence="2 3">
    <name type="scientific">Penicillium malachiteum</name>
    <dbReference type="NCBI Taxonomy" id="1324776"/>
    <lineage>
        <taxon>Eukaryota</taxon>
        <taxon>Fungi</taxon>
        <taxon>Dikarya</taxon>
        <taxon>Ascomycota</taxon>
        <taxon>Pezizomycotina</taxon>
        <taxon>Eurotiomycetes</taxon>
        <taxon>Eurotiomycetidae</taxon>
        <taxon>Eurotiales</taxon>
        <taxon>Aspergillaceae</taxon>
        <taxon>Penicillium</taxon>
    </lineage>
</organism>
<dbReference type="GO" id="GO:0006396">
    <property type="term" value="P:RNA processing"/>
    <property type="evidence" value="ECO:0007669"/>
    <property type="project" value="InterPro"/>
</dbReference>
<dbReference type="EMBL" id="JAQJAN010000013">
    <property type="protein sequence ID" value="KAJ5712570.1"/>
    <property type="molecule type" value="Genomic_DNA"/>
</dbReference>
<evidence type="ECO:0000313" key="3">
    <source>
        <dbReference type="Proteomes" id="UP001215712"/>
    </source>
</evidence>
<dbReference type="Proteomes" id="UP001215712">
    <property type="component" value="Unassembled WGS sequence"/>
</dbReference>
<feature type="compositionally biased region" description="Low complexity" evidence="1">
    <location>
        <begin position="141"/>
        <end position="153"/>
    </location>
</feature>
<gene>
    <name evidence="2" type="ORF">N7493_009038</name>
</gene>
<name>A0AAD6HG39_9EURO</name>
<evidence type="ECO:0000313" key="2">
    <source>
        <dbReference type="EMBL" id="KAJ5712570.1"/>
    </source>
</evidence>
<dbReference type="Pfam" id="PF04032">
    <property type="entry name" value="Rpr2"/>
    <property type="match status" value="1"/>
</dbReference>
<reference evidence="2" key="2">
    <citation type="submission" date="2023-01" db="EMBL/GenBank/DDBJ databases">
        <authorList>
            <person name="Petersen C."/>
        </authorList>
    </citation>
    <scope>NUCLEOTIDE SEQUENCE</scope>
    <source>
        <strain evidence="2">IBT 17514</strain>
    </source>
</reference>
<accession>A0AAD6HG39</accession>
<sequence length="197" mass="21326">MPPIESSHLRFLNEAAQWLGSRSPSTSAHLLGVHTRLLHEELKPLNTHQKKHHCTCGNRRCDSTQVTQVSSKKQGKSGSKRGSAVVYKCLRCKQRTVLARKTPTQPLKQSKTPKISQSLNTAQSISAPTTAVSSPVPPSTPAETSAPESTTADLTLKAADNANSKKRAKARKQGGLQALLAAKQKSQPSLDLFDFLQ</sequence>
<feature type="region of interest" description="Disordered" evidence="1">
    <location>
        <begin position="100"/>
        <end position="153"/>
    </location>
</feature>
<proteinExistence type="predicted"/>
<dbReference type="AlphaFoldDB" id="A0AAD6HG39"/>
<keyword evidence="3" id="KW-1185">Reference proteome</keyword>
<feature type="compositionally biased region" description="Polar residues" evidence="1">
    <location>
        <begin position="102"/>
        <end position="125"/>
    </location>
</feature>
<reference evidence="2" key="1">
    <citation type="journal article" date="2023" name="IMA Fungus">
        <title>Comparative genomic study of the Penicillium genus elucidates a diverse pangenome and 15 lateral gene transfer events.</title>
        <authorList>
            <person name="Petersen C."/>
            <person name="Sorensen T."/>
            <person name="Nielsen M.R."/>
            <person name="Sondergaard T.E."/>
            <person name="Sorensen J.L."/>
            <person name="Fitzpatrick D.A."/>
            <person name="Frisvad J.C."/>
            <person name="Nielsen K.L."/>
        </authorList>
    </citation>
    <scope>NUCLEOTIDE SEQUENCE</scope>
    <source>
        <strain evidence="2">IBT 17514</strain>
    </source>
</reference>
<protein>
    <submittedName>
        <fullName evidence="2">Uncharacterized protein</fullName>
    </submittedName>
</protein>
<comment type="caution">
    <text evidence="2">The sequence shown here is derived from an EMBL/GenBank/DDBJ whole genome shotgun (WGS) entry which is preliminary data.</text>
</comment>
<dbReference type="InterPro" id="IPR007175">
    <property type="entry name" value="Rpr2/Snm1/Rpp21"/>
</dbReference>
<evidence type="ECO:0000256" key="1">
    <source>
        <dbReference type="SAM" id="MobiDB-lite"/>
    </source>
</evidence>